<evidence type="ECO:0000259" key="1">
    <source>
        <dbReference type="PROSITE" id="PS50943"/>
    </source>
</evidence>
<dbReference type="PROSITE" id="PS50943">
    <property type="entry name" value="HTH_CROC1"/>
    <property type="match status" value="1"/>
</dbReference>
<evidence type="ECO:0000313" key="2">
    <source>
        <dbReference type="EMBL" id="APM37318.1"/>
    </source>
</evidence>
<dbReference type="Gene3D" id="1.10.260.40">
    <property type="entry name" value="lambda repressor-like DNA-binding domains"/>
    <property type="match status" value="1"/>
</dbReference>
<protein>
    <submittedName>
        <fullName evidence="2">Transcriptional regulator</fullName>
    </submittedName>
</protein>
<dbReference type="EMBL" id="CP018335">
    <property type="protein sequence ID" value="APM37318.1"/>
    <property type="molecule type" value="Genomic_DNA"/>
</dbReference>
<dbReference type="GO" id="GO:0003677">
    <property type="term" value="F:DNA binding"/>
    <property type="evidence" value="ECO:0007669"/>
    <property type="project" value="InterPro"/>
</dbReference>
<dbReference type="CDD" id="cd00093">
    <property type="entry name" value="HTH_XRE"/>
    <property type="match status" value="1"/>
</dbReference>
<name>A0A1L5F2S9_CLOKL</name>
<gene>
    <name evidence="2" type="ORF">BS101_00330</name>
</gene>
<dbReference type="SMART" id="SM00530">
    <property type="entry name" value="HTH_XRE"/>
    <property type="match status" value="1"/>
</dbReference>
<dbReference type="Proteomes" id="UP000184604">
    <property type="component" value="Chromosome"/>
</dbReference>
<dbReference type="Pfam" id="PF13443">
    <property type="entry name" value="HTH_26"/>
    <property type="match status" value="1"/>
</dbReference>
<dbReference type="OrthoDB" id="1649314at2"/>
<evidence type="ECO:0000313" key="3">
    <source>
        <dbReference type="Proteomes" id="UP000184604"/>
    </source>
</evidence>
<proteinExistence type="predicted"/>
<feature type="domain" description="HTH cro/C1-type" evidence="1">
    <location>
        <begin position="6"/>
        <end position="61"/>
    </location>
</feature>
<dbReference type="AlphaFoldDB" id="A0A1L5F2S9"/>
<dbReference type="InterPro" id="IPR001387">
    <property type="entry name" value="Cro/C1-type_HTH"/>
</dbReference>
<accession>A0A1L5F2S9</accession>
<reference evidence="2 3" key="1">
    <citation type="submission" date="2016-12" db="EMBL/GenBank/DDBJ databases">
        <title>Complete genome sequence of Clostridium kluyveri JZZ isolated from the pit mud of a Chinese flavor liquor-making factory.</title>
        <authorList>
            <person name="Wang Y."/>
        </authorList>
    </citation>
    <scope>NUCLEOTIDE SEQUENCE [LARGE SCALE GENOMIC DNA]</scope>
    <source>
        <strain evidence="2 3">JZZ</strain>
    </source>
</reference>
<dbReference type="SUPFAM" id="SSF47413">
    <property type="entry name" value="lambda repressor-like DNA-binding domains"/>
    <property type="match status" value="1"/>
</dbReference>
<dbReference type="InterPro" id="IPR010982">
    <property type="entry name" value="Lambda_DNA-bd_dom_sf"/>
</dbReference>
<sequence>MLGDNIKKIAESKNMTIYQVMKKSKVSAGQLYDIVNNKQTNPTVNTVRKIAKSLEVSISKLLESDGVKEVV</sequence>
<dbReference type="RefSeq" id="WP_073537038.1">
    <property type="nucleotide sequence ID" value="NZ_CP018335.1"/>
</dbReference>
<organism evidence="2 3">
    <name type="scientific">Clostridium kluyveri</name>
    <dbReference type="NCBI Taxonomy" id="1534"/>
    <lineage>
        <taxon>Bacteria</taxon>
        <taxon>Bacillati</taxon>
        <taxon>Bacillota</taxon>
        <taxon>Clostridia</taxon>
        <taxon>Eubacteriales</taxon>
        <taxon>Clostridiaceae</taxon>
        <taxon>Clostridium</taxon>
    </lineage>
</organism>